<evidence type="ECO:0000313" key="6">
    <source>
        <dbReference type="Proteomes" id="UP000239522"/>
    </source>
</evidence>
<dbReference type="Pfam" id="PF13102">
    <property type="entry name" value="Phage_int_SAM_5"/>
    <property type="match status" value="1"/>
</dbReference>
<dbReference type="InterPro" id="IPR010998">
    <property type="entry name" value="Integrase_recombinase_N"/>
</dbReference>
<dbReference type="PANTHER" id="PTHR30349">
    <property type="entry name" value="PHAGE INTEGRASE-RELATED"/>
    <property type="match status" value="1"/>
</dbReference>
<protein>
    <submittedName>
        <fullName evidence="5">Integrase</fullName>
    </submittedName>
</protein>
<sequence>MNNNKIRILFLLQKARINKQNKCPIRCRLTFNYKRREFATGQFINPSNWYSKLQQTKPPNDDNNNINTQLSLIKSKINKAFLLLQVKELDFDVDDIYNQFIGKSTTAEKTLLEAFDYHINRMQKLVDIDVKQVSVEKYNQSLVHVKAFLKFKYSKNDYLLKDLKLQFLYDFEYYLKTEKKFMPNTVYKTTQRLRRVVRVSVGAEYLVKDPFILHKASKPKKQVIYLSEPELKALEKHEFSQERLQHVKDMFVFCCYTGLGYQEMSSLEAKHIIKGFDGNLWVEMIRQKTDKKISIPLLPKALELMEKYAEGTPKEFKRFPTISNQKFNSYLKEISAILGIEKNLTHHIARKTFATTVLLFNNVPMEIVSELLGHSNMNITQSHYGKVVQKKVSDAIHKLYKK</sequence>
<gene>
    <name evidence="5" type="ORF">BST83_12380</name>
</gene>
<reference evidence="5 6" key="1">
    <citation type="submission" date="2016-11" db="EMBL/GenBank/DDBJ databases">
        <title>Trade-off between light-utilization and light-protection in marine flavobacteria.</title>
        <authorList>
            <person name="Kumagai Y."/>
        </authorList>
    </citation>
    <scope>NUCLEOTIDE SEQUENCE [LARGE SCALE GENOMIC DNA]</scope>
    <source>
        <strain evidence="5 6">ATCC 700397</strain>
    </source>
</reference>
<dbReference type="Gene3D" id="1.10.443.10">
    <property type="entry name" value="Intergrase catalytic core"/>
    <property type="match status" value="1"/>
</dbReference>
<dbReference type="GO" id="GO:0015074">
    <property type="term" value="P:DNA integration"/>
    <property type="evidence" value="ECO:0007669"/>
    <property type="project" value="InterPro"/>
</dbReference>
<dbReference type="InterPro" id="IPR025269">
    <property type="entry name" value="SAM-like_dom"/>
</dbReference>
<dbReference type="InterPro" id="IPR050090">
    <property type="entry name" value="Tyrosine_recombinase_XerCD"/>
</dbReference>
<dbReference type="PROSITE" id="PS51898">
    <property type="entry name" value="TYR_RECOMBINASE"/>
    <property type="match status" value="1"/>
</dbReference>
<proteinExistence type="inferred from homology"/>
<dbReference type="InterPro" id="IPR013762">
    <property type="entry name" value="Integrase-like_cat_sf"/>
</dbReference>
<dbReference type="Proteomes" id="UP000239522">
    <property type="component" value="Unassembled WGS sequence"/>
</dbReference>
<evidence type="ECO:0000256" key="2">
    <source>
        <dbReference type="ARBA" id="ARBA00023125"/>
    </source>
</evidence>
<dbReference type="SUPFAM" id="SSF56349">
    <property type="entry name" value="DNA breaking-rejoining enzymes"/>
    <property type="match status" value="1"/>
</dbReference>
<dbReference type="Pfam" id="PF17293">
    <property type="entry name" value="Arm-DNA-bind_5"/>
    <property type="match status" value="1"/>
</dbReference>
<dbReference type="Pfam" id="PF00589">
    <property type="entry name" value="Phage_integrase"/>
    <property type="match status" value="1"/>
</dbReference>
<comment type="caution">
    <text evidence="5">The sequence shown here is derived from an EMBL/GenBank/DDBJ whole genome shotgun (WGS) entry which is preliminary data.</text>
</comment>
<evidence type="ECO:0000256" key="3">
    <source>
        <dbReference type="ARBA" id="ARBA00023172"/>
    </source>
</evidence>
<dbReference type="EMBL" id="MQUA01000013">
    <property type="protein sequence ID" value="PQB07859.1"/>
    <property type="molecule type" value="Genomic_DNA"/>
</dbReference>
<dbReference type="GO" id="GO:0003677">
    <property type="term" value="F:DNA binding"/>
    <property type="evidence" value="ECO:0007669"/>
    <property type="project" value="UniProtKB-KW"/>
</dbReference>
<dbReference type="AlphaFoldDB" id="A0A2S7KYX0"/>
<dbReference type="OrthoDB" id="1068680at2"/>
<dbReference type="Gene3D" id="1.10.150.130">
    <property type="match status" value="1"/>
</dbReference>
<evidence type="ECO:0000256" key="1">
    <source>
        <dbReference type="ARBA" id="ARBA00008857"/>
    </source>
</evidence>
<dbReference type="InterPro" id="IPR035386">
    <property type="entry name" value="Arm-DNA-bind_5"/>
</dbReference>
<dbReference type="RefSeq" id="WP_104810064.1">
    <property type="nucleotide sequence ID" value="NZ_MQUA01000013.1"/>
</dbReference>
<dbReference type="PANTHER" id="PTHR30349:SF64">
    <property type="entry name" value="PROPHAGE INTEGRASE INTD-RELATED"/>
    <property type="match status" value="1"/>
</dbReference>
<dbReference type="InterPro" id="IPR002104">
    <property type="entry name" value="Integrase_catalytic"/>
</dbReference>
<dbReference type="InterPro" id="IPR011010">
    <property type="entry name" value="DNA_brk_join_enz"/>
</dbReference>
<evidence type="ECO:0000313" key="5">
    <source>
        <dbReference type="EMBL" id="PQB07859.1"/>
    </source>
</evidence>
<accession>A0A2S7KYX0</accession>
<keyword evidence="2" id="KW-0238">DNA-binding</keyword>
<dbReference type="GO" id="GO:0006310">
    <property type="term" value="P:DNA recombination"/>
    <property type="evidence" value="ECO:0007669"/>
    <property type="project" value="UniProtKB-KW"/>
</dbReference>
<organism evidence="5 6">
    <name type="scientific">Polaribacter filamentus</name>
    <dbReference type="NCBI Taxonomy" id="53483"/>
    <lineage>
        <taxon>Bacteria</taxon>
        <taxon>Pseudomonadati</taxon>
        <taxon>Bacteroidota</taxon>
        <taxon>Flavobacteriia</taxon>
        <taxon>Flavobacteriales</taxon>
        <taxon>Flavobacteriaceae</taxon>
    </lineage>
</organism>
<keyword evidence="6" id="KW-1185">Reference proteome</keyword>
<keyword evidence="3" id="KW-0233">DNA recombination</keyword>
<evidence type="ECO:0000259" key="4">
    <source>
        <dbReference type="PROSITE" id="PS51898"/>
    </source>
</evidence>
<name>A0A2S7KYX0_9FLAO</name>
<dbReference type="CDD" id="cd01185">
    <property type="entry name" value="INTN1_C_like"/>
    <property type="match status" value="1"/>
</dbReference>
<feature type="domain" description="Tyr recombinase" evidence="4">
    <location>
        <begin position="221"/>
        <end position="398"/>
    </location>
</feature>
<comment type="similarity">
    <text evidence="1">Belongs to the 'phage' integrase family.</text>
</comment>